<protein>
    <submittedName>
        <fullName evidence="1">Nucleotidyltransferase</fullName>
    </submittedName>
</protein>
<evidence type="ECO:0000313" key="2">
    <source>
        <dbReference type="Proteomes" id="UP000009168"/>
    </source>
</evidence>
<dbReference type="InterPro" id="IPR018775">
    <property type="entry name" value="RlaP"/>
</dbReference>
<dbReference type="AlphaFoldDB" id="I7MCR4"/>
<evidence type="ECO:0000313" key="1">
    <source>
        <dbReference type="EMBL" id="EAR84682.2"/>
    </source>
</evidence>
<dbReference type="EMBL" id="GG662698">
    <property type="protein sequence ID" value="EAR84682.2"/>
    <property type="molecule type" value="Genomic_DNA"/>
</dbReference>
<proteinExistence type="predicted"/>
<dbReference type="Proteomes" id="UP000009168">
    <property type="component" value="Unassembled WGS sequence"/>
</dbReference>
<sequence>MTEIQLQIAKSQENPELDVIIKDWAIKFIKDLEIKHNMKVLFAAETGSRGYGTHMKDSDFDIKGFFIYPAKTYMSVMGGPSAIREDHFRVEVNGKEYELDFEFYDIKKFLKKKVIGNLLDHMNFRFYSQKQYINMFDNDIFLEIRDNLKLPIEKFYAVTKGFYTAFTKDIKSKRQIVAKDILNSIVIGFQFLHCAYFYEYPLYNFHQEQQLFLSRIKQTDNDQYEYYSKVIQTAYEYYQMKISDRKFKVQDVNPIVIEFLQKIIKMNPLENDQKIIEIVKRKEITEERANQIFESLIEITKN</sequence>
<dbReference type="InParanoid" id="I7MCR4"/>
<name>I7MCR4_TETTS</name>
<organism evidence="1 2">
    <name type="scientific">Tetrahymena thermophila (strain SB210)</name>
    <dbReference type="NCBI Taxonomy" id="312017"/>
    <lineage>
        <taxon>Eukaryota</taxon>
        <taxon>Sar</taxon>
        <taxon>Alveolata</taxon>
        <taxon>Ciliophora</taxon>
        <taxon>Intramacronucleata</taxon>
        <taxon>Oligohymenophorea</taxon>
        <taxon>Hymenostomatida</taxon>
        <taxon>Tetrahymenina</taxon>
        <taxon>Tetrahymenidae</taxon>
        <taxon>Tetrahymena</taxon>
    </lineage>
</organism>
<accession>I7MCR4</accession>
<dbReference type="GeneID" id="7829979"/>
<dbReference type="RefSeq" id="XP_001032345.2">
    <property type="nucleotide sequence ID" value="XM_001032345.2"/>
</dbReference>
<dbReference type="Pfam" id="PF10127">
    <property type="entry name" value="RlaP"/>
    <property type="match status" value="1"/>
</dbReference>
<dbReference type="KEGG" id="tet:TTHERM_00649510"/>
<dbReference type="OrthoDB" id="10266790at2759"/>
<gene>
    <name evidence="1" type="ORF">TTHERM_00649510</name>
</gene>
<keyword evidence="2" id="KW-1185">Reference proteome</keyword>
<reference evidence="2" key="1">
    <citation type="journal article" date="2006" name="PLoS Biol.">
        <title>Macronuclear genome sequence of the ciliate Tetrahymena thermophila, a model eukaryote.</title>
        <authorList>
            <person name="Eisen J.A."/>
            <person name="Coyne R.S."/>
            <person name="Wu M."/>
            <person name="Wu D."/>
            <person name="Thiagarajan M."/>
            <person name="Wortman J.R."/>
            <person name="Badger J.H."/>
            <person name="Ren Q."/>
            <person name="Amedeo P."/>
            <person name="Jones K.M."/>
            <person name="Tallon L.J."/>
            <person name="Delcher A.L."/>
            <person name="Salzberg S.L."/>
            <person name="Silva J.C."/>
            <person name="Haas B.J."/>
            <person name="Majoros W.H."/>
            <person name="Farzad M."/>
            <person name="Carlton J.M."/>
            <person name="Smith R.K. Jr."/>
            <person name="Garg J."/>
            <person name="Pearlman R.E."/>
            <person name="Karrer K.M."/>
            <person name="Sun L."/>
            <person name="Manning G."/>
            <person name="Elde N.C."/>
            <person name="Turkewitz A.P."/>
            <person name="Asai D.J."/>
            <person name="Wilkes D.E."/>
            <person name="Wang Y."/>
            <person name="Cai H."/>
            <person name="Collins K."/>
            <person name="Stewart B.A."/>
            <person name="Lee S.R."/>
            <person name="Wilamowska K."/>
            <person name="Weinberg Z."/>
            <person name="Ruzzo W.L."/>
            <person name="Wloga D."/>
            <person name="Gaertig J."/>
            <person name="Frankel J."/>
            <person name="Tsao C.-C."/>
            <person name="Gorovsky M.A."/>
            <person name="Keeling P.J."/>
            <person name="Waller R.F."/>
            <person name="Patron N.J."/>
            <person name="Cherry J.M."/>
            <person name="Stover N.A."/>
            <person name="Krieger C.J."/>
            <person name="del Toro C."/>
            <person name="Ryder H.F."/>
            <person name="Williamson S.C."/>
            <person name="Barbeau R.A."/>
            <person name="Hamilton E.P."/>
            <person name="Orias E."/>
        </authorList>
    </citation>
    <scope>NUCLEOTIDE SEQUENCE [LARGE SCALE GENOMIC DNA]</scope>
    <source>
        <strain evidence="2">SB210</strain>
    </source>
</reference>